<dbReference type="InterPro" id="IPR025645">
    <property type="entry name" value="DUF4349"/>
</dbReference>
<feature type="region of interest" description="Disordered" evidence="2">
    <location>
        <begin position="282"/>
        <end position="306"/>
    </location>
</feature>
<dbReference type="Pfam" id="PF14257">
    <property type="entry name" value="DUF4349"/>
    <property type="match status" value="1"/>
</dbReference>
<keyword evidence="3" id="KW-0472">Membrane</keyword>
<keyword evidence="7" id="KW-1185">Reference proteome</keyword>
<gene>
    <name evidence="6" type="ORF">CLV28_0125</name>
</gene>
<dbReference type="Proteomes" id="UP000231693">
    <property type="component" value="Unassembled WGS sequence"/>
</dbReference>
<evidence type="ECO:0000256" key="2">
    <source>
        <dbReference type="SAM" id="MobiDB-lite"/>
    </source>
</evidence>
<evidence type="ECO:0000256" key="3">
    <source>
        <dbReference type="SAM" id="Phobius"/>
    </source>
</evidence>
<dbReference type="OrthoDB" id="186919at2"/>
<feature type="signal peptide" evidence="4">
    <location>
        <begin position="1"/>
        <end position="25"/>
    </location>
</feature>
<organism evidence="6 7">
    <name type="scientific">Sediminihabitans luteus</name>
    <dbReference type="NCBI Taxonomy" id="1138585"/>
    <lineage>
        <taxon>Bacteria</taxon>
        <taxon>Bacillati</taxon>
        <taxon>Actinomycetota</taxon>
        <taxon>Actinomycetes</taxon>
        <taxon>Micrococcales</taxon>
        <taxon>Cellulomonadaceae</taxon>
        <taxon>Sediminihabitans</taxon>
    </lineage>
</organism>
<dbReference type="PROSITE" id="PS51257">
    <property type="entry name" value="PROKAR_LIPOPROTEIN"/>
    <property type="match status" value="1"/>
</dbReference>
<protein>
    <submittedName>
        <fullName evidence="6">Uncharacterized protein DUF4349</fullName>
    </submittedName>
</protein>
<evidence type="ECO:0000256" key="4">
    <source>
        <dbReference type="SAM" id="SignalP"/>
    </source>
</evidence>
<name>A0A2M9CYA6_9CELL</name>
<dbReference type="RefSeq" id="WP_100421389.1">
    <property type="nucleotide sequence ID" value="NZ_BOOX01000009.1"/>
</dbReference>
<keyword evidence="1" id="KW-0175">Coiled coil</keyword>
<reference evidence="6 7" key="1">
    <citation type="submission" date="2017-11" db="EMBL/GenBank/DDBJ databases">
        <title>Genomic Encyclopedia of Archaeal and Bacterial Type Strains, Phase II (KMG-II): From Individual Species to Whole Genera.</title>
        <authorList>
            <person name="Goeker M."/>
        </authorList>
    </citation>
    <scope>NUCLEOTIDE SEQUENCE [LARGE SCALE GENOMIC DNA]</scope>
    <source>
        <strain evidence="6 7">DSM 25478</strain>
    </source>
</reference>
<feature type="transmembrane region" description="Helical" evidence="3">
    <location>
        <begin position="242"/>
        <end position="274"/>
    </location>
</feature>
<evidence type="ECO:0000259" key="5">
    <source>
        <dbReference type="Pfam" id="PF14257"/>
    </source>
</evidence>
<sequence length="306" mass="30684">MRSRRPATARLALLATAAVLATALAGCSSSGDEAVSSSAGDDSAVAQDAVGPEIAGVAGADTDDGRSIVTTGSLTVVAPDPVATAQQIATMVDTVGGRVESRSQSTGPDDERTAYVRVRLPADATDDTIRALSKAGDVQDVSLDSADVTSTAQDLDARIAALTTSTTRLRDLMADAASTADLLAAEKELTSRQADLESLESQRAQLADQVAMSTLDIAIVPEPPAEAGSGGFTGGMAAGWDALVATVGVAVVVIGVLLPWVVAGALVLGVVLLLRRRSRRAASAAPDDAAPDPAAADVATPARSGS</sequence>
<keyword evidence="3" id="KW-0812">Transmembrane</keyword>
<dbReference type="AlphaFoldDB" id="A0A2M9CYA6"/>
<keyword evidence="4" id="KW-0732">Signal</keyword>
<dbReference type="EMBL" id="PGFE01000001">
    <property type="protein sequence ID" value="PJJ76914.1"/>
    <property type="molecule type" value="Genomic_DNA"/>
</dbReference>
<evidence type="ECO:0000313" key="6">
    <source>
        <dbReference type="EMBL" id="PJJ76914.1"/>
    </source>
</evidence>
<proteinExistence type="predicted"/>
<feature type="domain" description="DUF4349" evidence="5">
    <location>
        <begin position="66"/>
        <end position="271"/>
    </location>
</feature>
<evidence type="ECO:0000313" key="7">
    <source>
        <dbReference type="Proteomes" id="UP000231693"/>
    </source>
</evidence>
<keyword evidence="3" id="KW-1133">Transmembrane helix</keyword>
<comment type="caution">
    <text evidence="6">The sequence shown here is derived from an EMBL/GenBank/DDBJ whole genome shotgun (WGS) entry which is preliminary data.</text>
</comment>
<feature type="coiled-coil region" evidence="1">
    <location>
        <begin position="182"/>
        <end position="209"/>
    </location>
</feature>
<evidence type="ECO:0000256" key="1">
    <source>
        <dbReference type="SAM" id="Coils"/>
    </source>
</evidence>
<feature type="chain" id="PRO_5038399146" evidence="4">
    <location>
        <begin position="26"/>
        <end position="306"/>
    </location>
</feature>
<accession>A0A2M9CYA6</accession>